<gene>
    <name evidence="2" type="ORF">PVP01_0007900</name>
</gene>
<sequence>MNVFSLFPQHLFIQNSDFYTIYKEFDKSCDSINSGDVCYKGSIEELSQFPKVQDLLKNLYSNLHKIISTVKENTNVYFGNVNPDDKKFCCTYLKYWLYDKIITEGLDGNEIKKLFEGWEKHVKSKITYNSLEPCLFHNLNMDEIKKIKNIYAFNTLLYPNAEKFKNCAHNECKYMEYFGEGLNELNNSINNCYSKLWSENYCNEFNEYLNVCNADDKYAGTSIYQQDKEEVFGVGKRYALSVEKHENQLLPIYLNNSINNCYSNIPSVNYCNELNEYLNICKADDKYAGTSIYHEYNEKVLGSGKAVDKYAGTSIYQQDKEEVFGVGKRYALSVEKHENQLLPIYVKNKNWIYYGKNAHLFNPKYKIITAVASTTFSVVGIFTIFFYLYKYTSFGSRFFNKKKKKILIDIDDKDCNTLIYTSNTQDTPTKNIGYTVAYQNFKNS</sequence>
<dbReference type="OrthoDB" id="10334926at2759"/>
<organism evidence="2">
    <name type="scientific">Plasmodium vivax</name>
    <name type="common">malaria parasite P. vivax</name>
    <dbReference type="NCBI Taxonomy" id="5855"/>
    <lineage>
        <taxon>Eukaryota</taxon>
        <taxon>Sar</taxon>
        <taxon>Alveolata</taxon>
        <taxon>Apicomplexa</taxon>
        <taxon>Aconoidasida</taxon>
        <taxon>Haemosporida</taxon>
        <taxon>Plasmodiidae</taxon>
        <taxon>Plasmodium</taxon>
        <taxon>Plasmodium (Plasmodium)</taxon>
    </lineage>
</organism>
<proteinExistence type="predicted"/>
<dbReference type="AlphaFoldDB" id="A0A565A5F5"/>
<dbReference type="VEuPathDB" id="PlasmoDB:PVX_164265"/>
<keyword evidence="1" id="KW-0812">Transmembrane</keyword>
<accession>A0A565A5F5</accession>
<dbReference type="Proteomes" id="UP000220605">
    <property type="component" value="Unassembled WGS sequence"/>
</dbReference>
<evidence type="ECO:0000256" key="1">
    <source>
        <dbReference type="SAM" id="Phobius"/>
    </source>
</evidence>
<name>A0A565A5F5_PLAVI</name>
<protein>
    <submittedName>
        <fullName evidence="2">VIR protein</fullName>
    </submittedName>
</protein>
<keyword evidence="1" id="KW-0472">Membrane</keyword>
<dbReference type="EMBL" id="FLZR02000031">
    <property type="protein sequence ID" value="VVA00078.1"/>
    <property type="molecule type" value="Genomic_DNA"/>
</dbReference>
<reference evidence="2" key="1">
    <citation type="submission" date="2016-07" db="EMBL/GenBank/DDBJ databases">
        <authorList>
            <consortium name="Pathogen Informatics"/>
        </authorList>
    </citation>
    <scope>NUCLEOTIDE SEQUENCE</scope>
</reference>
<keyword evidence="1" id="KW-1133">Transmembrane helix</keyword>
<evidence type="ECO:0000313" key="2">
    <source>
        <dbReference type="EMBL" id="VVA00078.1"/>
    </source>
</evidence>
<feature type="transmembrane region" description="Helical" evidence="1">
    <location>
        <begin position="367"/>
        <end position="389"/>
    </location>
</feature>
<dbReference type="VEuPathDB" id="PlasmoDB:PVW1_140085500"/>
<dbReference type="VEuPathDB" id="PlasmoDB:PVP01_0007900"/>
<dbReference type="VEuPathDB" id="PlasmoDB:PVPAM_110062800"/>